<comment type="similarity">
    <text evidence="2 5">Belongs to the flagella basal body rod proteins family.</text>
</comment>
<evidence type="ECO:0000313" key="11">
    <source>
        <dbReference type="Proteomes" id="UP001595555"/>
    </source>
</evidence>
<dbReference type="Pfam" id="PF22692">
    <property type="entry name" value="LlgE_F_G_D1"/>
    <property type="match status" value="1"/>
</dbReference>
<dbReference type="Pfam" id="PF00460">
    <property type="entry name" value="Flg_bb_rod"/>
    <property type="match status" value="1"/>
</dbReference>
<keyword evidence="10" id="KW-0969">Cilium</keyword>
<evidence type="ECO:0000259" key="8">
    <source>
        <dbReference type="Pfam" id="PF07559"/>
    </source>
</evidence>
<sequence>MSFNTALSGIRAANTDLQVTGNNIANASTIGFKSSRAEFGDVYTSTLLGGGSNTPGSGVTIQNIRQQFTQGNLKFTQNELDLSVNGEGFFVVEKNGDRLFTRAGTFGLDKDGYIVNGTNATLQGFAADADGNVSGVLGDLRVDVSSQEPRQTTAVNAAFNLDANEVVLETTGARFATNGTGINEAQLGAKVATTTTLNLGTVAGSIIFSPTNATAFTIRRTDPVSLVTTSVDLVLDSGSAATPASLANLINSANFDSANPVNVEAFADQVTGELKFRDLATGVASTITLTIDAANSDANALTAAITAVDSPSPTFTPQASPILETGIPKVTNNYGSHTLVIRGPNGTDVTYISEYGASADETASELNALAGVSATANTTATLFATDPAALPTPKVFTNDGTFRLNGVNLTSTGVPDMTALRDEINALSSSTLFGISASLDDLGNLVVESATGRDLEFAFDGTGGVAEVQGSNGVAQIVDNDDDAIRIGGEVTVTLQEGYSIVSSAPTVPVYGGSMFGSINVPNFFTPVPINAFDPQDQKTFNHATSTTVYDSLGNAHVMRQYFVKQPYDPADPMTSPNHWKMYVQIDGQNVGDPDPTLPSPQNTEATMAEFNVHFTPDGTIDPFRTDAMLISNWTPIGEDGLPIGGLGPLNVLQGGTIPVAEPPASSNFEIDLAGSTQFGSVFAVEELDQNGYATGRLAGLDISNTGVVFARFTNGEAQVLGQVALANFSSVEGLKPVGDTMWAQTFETGEAIIGAPGSAQLGNITAGAVEESNVDLSEQLVNLIIAQRNYQANAKTIETANATTQTIINLR</sequence>
<evidence type="ECO:0000259" key="7">
    <source>
        <dbReference type="Pfam" id="PF06429"/>
    </source>
</evidence>
<comment type="subcellular location">
    <subcellularLocation>
        <location evidence="1 5">Bacterial flagellum basal body</location>
    </subcellularLocation>
</comment>
<evidence type="ECO:0000256" key="4">
    <source>
        <dbReference type="ARBA" id="ARBA00023143"/>
    </source>
</evidence>
<dbReference type="InterPro" id="IPR011491">
    <property type="entry name" value="FlgE_D2"/>
</dbReference>
<feature type="domain" description="Flagellar basal-body/hook protein C-terminal" evidence="7">
    <location>
        <begin position="767"/>
        <end position="811"/>
    </location>
</feature>
<dbReference type="InterPro" id="IPR010930">
    <property type="entry name" value="Flg_bb/hook_C_dom"/>
</dbReference>
<dbReference type="InterPro" id="IPR053967">
    <property type="entry name" value="LlgE_F_G-like_D1"/>
</dbReference>
<feature type="domain" description="Flagellar basal body rod protein N-terminal" evidence="6">
    <location>
        <begin position="3"/>
        <end position="33"/>
    </location>
</feature>
<feature type="domain" description="Flagellar hook protein FlgE D2" evidence="8">
    <location>
        <begin position="528"/>
        <end position="693"/>
    </location>
</feature>
<dbReference type="InterPro" id="IPR037058">
    <property type="entry name" value="Falgellar_hook_FlgE_sf"/>
</dbReference>
<evidence type="ECO:0000313" key="10">
    <source>
        <dbReference type="EMBL" id="MFC3115489.1"/>
    </source>
</evidence>
<dbReference type="Pfam" id="PF07559">
    <property type="entry name" value="FlgE_D2"/>
    <property type="match status" value="1"/>
</dbReference>
<protein>
    <recommendedName>
        <fullName evidence="3 5">Flagellar hook protein FlgE</fullName>
    </recommendedName>
</protein>
<accession>A0ABV7FGY0</accession>
<dbReference type="RefSeq" id="WP_378117821.1">
    <property type="nucleotide sequence ID" value="NZ_JBHRTF010000003.1"/>
</dbReference>
<evidence type="ECO:0000256" key="2">
    <source>
        <dbReference type="ARBA" id="ARBA00009677"/>
    </source>
</evidence>
<dbReference type="InterPro" id="IPR020013">
    <property type="entry name" value="Flagellar_FlgE/F/G"/>
</dbReference>
<evidence type="ECO:0000256" key="3">
    <source>
        <dbReference type="ARBA" id="ARBA00019015"/>
    </source>
</evidence>
<dbReference type="InterPro" id="IPR001444">
    <property type="entry name" value="Flag_bb_rod_N"/>
</dbReference>
<dbReference type="Gene3D" id="2.60.98.20">
    <property type="entry name" value="Flagellar hook protein FlgE"/>
    <property type="match status" value="1"/>
</dbReference>
<proteinExistence type="inferred from homology"/>
<dbReference type="SUPFAM" id="SSF117143">
    <property type="entry name" value="Flagellar hook protein flgE"/>
    <property type="match status" value="1"/>
</dbReference>
<evidence type="ECO:0000256" key="5">
    <source>
        <dbReference type="RuleBase" id="RU362116"/>
    </source>
</evidence>
<dbReference type="PANTHER" id="PTHR30435">
    <property type="entry name" value="FLAGELLAR PROTEIN"/>
    <property type="match status" value="1"/>
</dbReference>
<keyword evidence="10" id="KW-0966">Cell projection</keyword>
<gene>
    <name evidence="10" type="ORF">ACFODX_07975</name>
</gene>
<dbReference type="Proteomes" id="UP001595555">
    <property type="component" value="Unassembled WGS sequence"/>
</dbReference>
<keyword evidence="11" id="KW-1185">Reference proteome</keyword>
<evidence type="ECO:0000256" key="1">
    <source>
        <dbReference type="ARBA" id="ARBA00004117"/>
    </source>
</evidence>
<dbReference type="InterPro" id="IPR037925">
    <property type="entry name" value="FlgE/F/G-like"/>
</dbReference>
<dbReference type="EMBL" id="JBHRTF010000003">
    <property type="protein sequence ID" value="MFC3115489.1"/>
    <property type="molecule type" value="Genomic_DNA"/>
</dbReference>
<dbReference type="PANTHER" id="PTHR30435:SF1">
    <property type="entry name" value="FLAGELLAR HOOK PROTEIN FLGE"/>
    <property type="match status" value="1"/>
</dbReference>
<keyword evidence="4 5" id="KW-0975">Bacterial flagellum</keyword>
<comment type="function">
    <text evidence="5">A flexible structure which links the flagellar filament to the drive apparatus in the basal body.</text>
</comment>
<feature type="domain" description="Flagellar hook protein FlgE/F/G-like D1" evidence="9">
    <location>
        <begin position="84"/>
        <end position="124"/>
    </location>
</feature>
<name>A0ABV7FGY0_9GAMM</name>
<dbReference type="Pfam" id="PF06429">
    <property type="entry name" value="Flg_bbr_C"/>
    <property type="match status" value="1"/>
</dbReference>
<organism evidence="10 11">
    <name type="scientific">Cellvibrio fontiphilus</name>
    <dbReference type="NCBI Taxonomy" id="1815559"/>
    <lineage>
        <taxon>Bacteria</taxon>
        <taxon>Pseudomonadati</taxon>
        <taxon>Pseudomonadota</taxon>
        <taxon>Gammaproteobacteria</taxon>
        <taxon>Cellvibrionales</taxon>
        <taxon>Cellvibrionaceae</taxon>
        <taxon>Cellvibrio</taxon>
    </lineage>
</organism>
<comment type="caution">
    <text evidence="10">The sequence shown here is derived from an EMBL/GenBank/DDBJ whole genome shotgun (WGS) entry which is preliminary data.</text>
</comment>
<evidence type="ECO:0000259" key="6">
    <source>
        <dbReference type="Pfam" id="PF00460"/>
    </source>
</evidence>
<reference evidence="11" key="1">
    <citation type="journal article" date="2019" name="Int. J. Syst. Evol. Microbiol.">
        <title>The Global Catalogue of Microorganisms (GCM) 10K type strain sequencing project: providing services to taxonomists for standard genome sequencing and annotation.</title>
        <authorList>
            <consortium name="The Broad Institute Genomics Platform"/>
            <consortium name="The Broad Institute Genome Sequencing Center for Infectious Disease"/>
            <person name="Wu L."/>
            <person name="Ma J."/>
        </authorList>
    </citation>
    <scope>NUCLEOTIDE SEQUENCE [LARGE SCALE GENOMIC DNA]</scope>
    <source>
        <strain evidence="11">KCTC 52237</strain>
    </source>
</reference>
<evidence type="ECO:0000259" key="9">
    <source>
        <dbReference type="Pfam" id="PF22692"/>
    </source>
</evidence>
<keyword evidence="10" id="KW-0282">Flagellum</keyword>
<dbReference type="NCBIfam" id="TIGR03506">
    <property type="entry name" value="FlgEFG_subfam"/>
    <property type="match status" value="2"/>
</dbReference>